<dbReference type="PANTHER" id="PTHR47926:SF437">
    <property type="entry name" value="PENTACOTRIPEPTIDE-REPEAT REGION OF PRORP DOMAIN-CONTAINING PROTEIN"/>
    <property type="match status" value="1"/>
</dbReference>
<name>A0A699SW34_TANCI</name>
<dbReference type="Pfam" id="PF20431">
    <property type="entry name" value="E_motif"/>
    <property type="match status" value="1"/>
</dbReference>
<dbReference type="GO" id="GO:0009451">
    <property type="term" value="P:RNA modification"/>
    <property type="evidence" value="ECO:0007669"/>
    <property type="project" value="InterPro"/>
</dbReference>
<dbReference type="PANTHER" id="PTHR47926">
    <property type="entry name" value="PENTATRICOPEPTIDE REPEAT-CONTAINING PROTEIN"/>
    <property type="match status" value="1"/>
</dbReference>
<feature type="non-terminal residue" evidence="1">
    <location>
        <position position="1"/>
    </location>
</feature>
<dbReference type="AlphaFoldDB" id="A0A699SW34"/>
<gene>
    <name evidence="1" type="ORF">Tci_874284</name>
</gene>
<sequence>SSFLSACGYAKDIERAERVMRKTYGNEFENDGKYITLRNLYANDKRWVDVEAMHEMMRRKQTRKEVGCSVVEAGDKVWGFSSGDRSHPQWLSIHSILEMLLIHMQKTYN</sequence>
<dbReference type="InterPro" id="IPR046960">
    <property type="entry name" value="PPR_At4g14850-like_plant"/>
</dbReference>
<dbReference type="InterPro" id="IPR046848">
    <property type="entry name" value="E_motif"/>
</dbReference>
<dbReference type="EMBL" id="BKCJ011197175">
    <property type="protein sequence ID" value="GFD02315.1"/>
    <property type="molecule type" value="Genomic_DNA"/>
</dbReference>
<evidence type="ECO:0000313" key="1">
    <source>
        <dbReference type="EMBL" id="GFD02315.1"/>
    </source>
</evidence>
<accession>A0A699SW34</accession>
<dbReference type="GO" id="GO:0003723">
    <property type="term" value="F:RNA binding"/>
    <property type="evidence" value="ECO:0007669"/>
    <property type="project" value="InterPro"/>
</dbReference>
<organism evidence="1">
    <name type="scientific">Tanacetum cinerariifolium</name>
    <name type="common">Dalmatian daisy</name>
    <name type="synonym">Chrysanthemum cinerariifolium</name>
    <dbReference type="NCBI Taxonomy" id="118510"/>
    <lineage>
        <taxon>Eukaryota</taxon>
        <taxon>Viridiplantae</taxon>
        <taxon>Streptophyta</taxon>
        <taxon>Embryophyta</taxon>
        <taxon>Tracheophyta</taxon>
        <taxon>Spermatophyta</taxon>
        <taxon>Magnoliopsida</taxon>
        <taxon>eudicotyledons</taxon>
        <taxon>Gunneridae</taxon>
        <taxon>Pentapetalae</taxon>
        <taxon>asterids</taxon>
        <taxon>campanulids</taxon>
        <taxon>Asterales</taxon>
        <taxon>Asteraceae</taxon>
        <taxon>Asteroideae</taxon>
        <taxon>Anthemideae</taxon>
        <taxon>Anthemidinae</taxon>
        <taxon>Tanacetum</taxon>
    </lineage>
</organism>
<reference evidence="1" key="1">
    <citation type="journal article" date="2019" name="Sci. Rep.">
        <title>Draft genome of Tanacetum cinerariifolium, the natural source of mosquito coil.</title>
        <authorList>
            <person name="Yamashiro T."/>
            <person name="Shiraishi A."/>
            <person name="Satake H."/>
            <person name="Nakayama K."/>
        </authorList>
    </citation>
    <scope>NUCLEOTIDE SEQUENCE</scope>
</reference>
<comment type="caution">
    <text evidence="1">The sequence shown here is derived from an EMBL/GenBank/DDBJ whole genome shotgun (WGS) entry which is preliminary data.</text>
</comment>
<proteinExistence type="predicted"/>
<protein>
    <submittedName>
        <fullName evidence="1">Pentatricopeptide repeat (PPR-like) superfamily protein</fullName>
    </submittedName>
</protein>